<dbReference type="InterPro" id="IPR010328">
    <property type="entry name" value="DUF928"/>
</dbReference>
<dbReference type="Proteomes" id="UP001050975">
    <property type="component" value="Unassembled WGS sequence"/>
</dbReference>
<organism evidence="2 3">
    <name type="scientific">Microseira wollei NIES-4236</name>
    <dbReference type="NCBI Taxonomy" id="2530354"/>
    <lineage>
        <taxon>Bacteria</taxon>
        <taxon>Bacillati</taxon>
        <taxon>Cyanobacteriota</taxon>
        <taxon>Cyanophyceae</taxon>
        <taxon>Oscillatoriophycideae</taxon>
        <taxon>Aerosakkonematales</taxon>
        <taxon>Aerosakkonemataceae</taxon>
        <taxon>Microseira</taxon>
    </lineage>
</organism>
<gene>
    <name evidence="2" type="ORF">MiSe_13690</name>
</gene>
<name>A0AAV3X3M0_9CYAN</name>
<proteinExistence type="predicted"/>
<reference evidence="2" key="1">
    <citation type="submission" date="2019-10" db="EMBL/GenBank/DDBJ databases">
        <title>Draft genome sequece of Microseira wollei NIES-4236.</title>
        <authorList>
            <person name="Yamaguchi H."/>
            <person name="Suzuki S."/>
            <person name="Kawachi M."/>
        </authorList>
    </citation>
    <scope>NUCLEOTIDE SEQUENCE</scope>
    <source>
        <strain evidence="2">NIES-4236</strain>
    </source>
</reference>
<evidence type="ECO:0000256" key="1">
    <source>
        <dbReference type="SAM" id="MobiDB-lite"/>
    </source>
</evidence>
<feature type="compositionally biased region" description="Polar residues" evidence="1">
    <location>
        <begin position="68"/>
        <end position="78"/>
    </location>
</feature>
<dbReference type="Pfam" id="PF06051">
    <property type="entry name" value="DUF928"/>
    <property type="match status" value="1"/>
</dbReference>
<dbReference type="RefSeq" id="WP_226576561.1">
    <property type="nucleotide sequence ID" value="NZ_BLAY01000015.1"/>
</dbReference>
<keyword evidence="3" id="KW-1185">Reference proteome</keyword>
<evidence type="ECO:0000313" key="2">
    <source>
        <dbReference type="EMBL" id="GET36618.1"/>
    </source>
</evidence>
<protein>
    <recommendedName>
        <fullName evidence="4">DUF928 domain-containing protein</fullName>
    </recommendedName>
</protein>
<comment type="caution">
    <text evidence="2">The sequence shown here is derived from an EMBL/GenBank/DDBJ whole genome shotgun (WGS) entry which is preliminary data.</text>
</comment>
<dbReference type="EMBL" id="BLAY01000015">
    <property type="protein sequence ID" value="GET36618.1"/>
    <property type="molecule type" value="Genomic_DNA"/>
</dbReference>
<sequence length="136" mass="14625">MRITSHQARGVAGAISILLMPLMGAINTPLSPNFRHPLIEVGFISPARAETAQTEDFDDEPPNRGMPKTTQGTGSRGCTLSEPVTVTLLVPNDHNGQTISGRPTFFWHVSSIPLGSPKGFSAGDRKSYDVRQIALN</sequence>
<evidence type="ECO:0008006" key="4">
    <source>
        <dbReference type="Google" id="ProtNLM"/>
    </source>
</evidence>
<accession>A0AAV3X3M0</accession>
<dbReference type="AlphaFoldDB" id="A0AAV3X3M0"/>
<feature type="region of interest" description="Disordered" evidence="1">
    <location>
        <begin position="49"/>
        <end position="78"/>
    </location>
</feature>
<evidence type="ECO:0000313" key="3">
    <source>
        <dbReference type="Proteomes" id="UP001050975"/>
    </source>
</evidence>